<keyword evidence="1" id="KW-0812">Transmembrane</keyword>
<dbReference type="Proteomes" id="UP001243846">
    <property type="component" value="Unassembled WGS sequence"/>
</dbReference>
<evidence type="ECO:0000313" key="4">
    <source>
        <dbReference type="EMBL" id="MDN3714433.1"/>
    </source>
</evidence>
<protein>
    <submittedName>
        <fullName evidence="2">Uncharacterized protein</fullName>
    </submittedName>
</protein>
<dbReference type="RefSeq" id="WP_377686337.1">
    <property type="nucleotide sequence ID" value="NZ_JBHMDZ010000015.1"/>
</dbReference>
<comment type="caution">
    <text evidence="2">The sequence shown here is derived from an EMBL/GenBank/DDBJ whole genome shotgun (WGS) entry which is preliminary data.</text>
</comment>
<dbReference type="EMBL" id="JAUFRC010000005">
    <property type="protein sequence ID" value="MDN3714433.1"/>
    <property type="molecule type" value="Genomic_DNA"/>
</dbReference>
<evidence type="ECO:0000313" key="2">
    <source>
        <dbReference type="EMBL" id="MDN3714271.1"/>
    </source>
</evidence>
<accession>A0ABT8DDJ0</accession>
<proteinExistence type="predicted"/>
<reference evidence="2" key="3">
    <citation type="submission" date="2023-06" db="EMBL/GenBank/DDBJ databases">
        <authorList>
            <person name="Lucena T."/>
            <person name="Sun Q."/>
        </authorList>
    </citation>
    <scope>NUCLEOTIDE SEQUENCE</scope>
    <source>
        <strain evidence="2">CECT 8482</strain>
    </source>
</reference>
<dbReference type="EMBL" id="JAUFRC010000004">
    <property type="protein sequence ID" value="MDN3714384.1"/>
    <property type="molecule type" value="Genomic_DNA"/>
</dbReference>
<name>A0ABT8DDJ0_9RHOB</name>
<keyword evidence="1" id="KW-0472">Membrane</keyword>
<organism evidence="2 5">
    <name type="scientific">Paracoccus cavernae</name>
    <dbReference type="NCBI Taxonomy" id="1571207"/>
    <lineage>
        <taxon>Bacteria</taxon>
        <taxon>Pseudomonadati</taxon>
        <taxon>Pseudomonadota</taxon>
        <taxon>Alphaproteobacteria</taxon>
        <taxon>Rhodobacterales</taxon>
        <taxon>Paracoccaceae</taxon>
        <taxon>Paracoccus</taxon>
    </lineage>
</organism>
<evidence type="ECO:0000256" key="1">
    <source>
        <dbReference type="SAM" id="Phobius"/>
    </source>
</evidence>
<reference evidence="2" key="1">
    <citation type="journal article" date="2014" name="Int. J. Syst. Evol. Microbiol.">
        <title>Complete genome of a new Firmicutes species belonging to the dominant human colonic microbiota ('Ruminococcus bicirculans') reveals two chromosomes and a selective capacity to utilize plant glucans.</title>
        <authorList>
            <consortium name="NISC Comparative Sequencing Program"/>
            <person name="Wegmann U."/>
            <person name="Louis P."/>
            <person name="Goesmann A."/>
            <person name="Henrissat B."/>
            <person name="Duncan S.H."/>
            <person name="Flint H.J."/>
        </authorList>
    </citation>
    <scope>NUCLEOTIDE SEQUENCE</scope>
    <source>
        <strain evidence="2">CECT 8482</strain>
    </source>
</reference>
<evidence type="ECO:0000313" key="5">
    <source>
        <dbReference type="Proteomes" id="UP001243846"/>
    </source>
</evidence>
<feature type="transmembrane region" description="Helical" evidence="1">
    <location>
        <begin position="6"/>
        <end position="24"/>
    </location>
</feature>
<sequence>MALIGGSFAAITGKWAFMAWSFYFGGLERWRLKLGGCALHDWGEVPEGPGRPVPLSRDSFGQHCEDGGAIEVEVACPLPCSCHVGYGTDEAGGSDNPVRTNAHRFEHLLAPSRIGLPLNARAATARVSCVTCELHLWRFLK</sequence>
<gene>
    <name evidence="2" type="ORF">QWZ10_25200</name>
    <name evidence="3" type="ORF">QWZ10_25895</name>
    <name evidence="4" type="ORF">QWZ10_26230</name>
</gene>
<dbReference type="EMBL" id="JAUFRC010000004">
    <property type="protein sequence ID" value="MDN3714271.1"/>
    <property type="molecule type" value="Genomic_DNA"/>
</dbReference>
<keyword evidence="1" id="KW-1133">Transmembrane helix</keyword>
<keyword evidence="5" id="KW-1185">Reference proteome</keyword>
<evidence type="ECO:0000313" key="3">
    <source>
        <dbReference type="EMBL" id="MDN3714384.1"/>
    </source>
</evidence>
<reference evidence="5" key="2">
    <citation type="journal article" date="2019" name="Int. J. Syst. Evol. Microbiol.">
        <title>The Global Catalogue of Microorganisms (GCM) 10K type strain sequencing project: providing services to taxonomists for standard genome sequencing and annotation.</title>
        <authorList>
            <consortium name="The Broad Institute Genomics Platform"/>
            <consortium name="The Broad Institute Genome Sequencing Center for Infectious Disease"/>
            <person name="Wu L."/>
            <person name="Ma J."/>
        </authorList>
    </citation>
    <scope>NUCLEOTIDE SEQUENCE [LARGE SCALE GENOMIC DNA]</scope>
    <source>
        <strain evidence="5">CECT 8482</strain>
    </source>
</reference>